<protein>
    <recommendedName>
        <fullName evidence="3">TIGR00725 family protein</fullName>
    </recommendedName>
</protein>
<dbReference type="SUPFAM" id="SSF102405">
    <property type="entry name" value="MCP/YpsA-like"/>
    <property type="match status" value="1"/>
</dbReference>
<dbReference type="Pfam" id="PF18306">
    <property type="entry name" value="LDcluster4"/>
    <property type="match status" value="1"/>
</dbReference>
<dbReference type="Proteomes" id="UP000229054">
    <property type="component" value="Unassembled WGS sequence"/>
</dbReference>
<dbReference type="Gene3D" id="3.40.50.450">
    <property type="match status" value="1"/>
</dbReference>
<dbReference type="InterPro" id="IPR041164">
    <property type="entry name" value="LDcluster4"/>
</dbReference>
<name>A0A2G9YU24_9BACT</name>
<gene>
    <name evidence="1" type="ORF">COX38_01715</name>
</gene>
<dbReference type="AlphaFoldDB" id="A0A2G9YU24"/>
<organism evidence="1 2">
    <name type="scientific">Candidatus Nealsonbacteria bacterium CG23_combo_of_CG06-09_8_20_14_all_39_25</name>
    <dbReference type="NCBI Taxonomy" id="1974723"/>
    <lineage>
        <taxon>Bacteria</taxon>
        <taxon>Candidatus Nealsoniibacteriota</taxon>
    </lineage>
</organism>
<dbReference type="EMBL" id="PCRN01000064">
    <property type="protein sequence ID" value="PIP22243.1"/>
    <property type="molecule type" value="Genomic_DNA"/>
</dbReference>
<evidence type="ECO:0000313" key="2">
    <source>
        <dbReference type="Proteomes" id="UP000229054"/>
    </source>
</evidence>
<accession>A0A2G9YU24</accession>
<evidence type="ECO:0000313" key="1">
    <source>
        <dbReference type="EMBL" id="PIP22243.1"/>
    </source>
</evidence>
<evidence type="ECO:0008006" key="3">
    <source>
        <dbReference type="Google" id="ProtNLM"/>
    </source>
</evidence>
<reference evidence="1 2" key="1">
    <citation type="submission" date="2017-09" db="EMBL/GenBank/DDBJ databases">
        <title>Depth-based differentiation of microbial function through sediment-hosted aquifers and enrichment of novel symbionts in the deep terrestrial subsurface.</title>
        <authorList>
            <person name="Probst A.J."/>
            <person name="Ladd B."/>
            <person name="Jarett J.K."/>
            <person name="Geller-Mcgrath D.E."/>
            <person name="Sieber C.M."/>
            <person name="Emerson J.B."/>
            <person name="Anantharaman K."/>
            <person name="Thomas B.C."/>
            <person name="Malmstrom R."/>
            <person name="Stieglmeier M."/>
            <person name="Klingl A."/>
            <person name="Woyke T."/>
            <person name="Ryan C.M."/>
            <person name="Banfield J.F."/>
        </authorList>
    </citation>
    <scope>NUCLEOTIDE SEQUENCE [LARGE SCALE GENOMIC DNA]</scope>
    <source>
        <strain evidence="1">CG23_combo_of_CG06-09_8_20_14_all_39_25</strain>
    </source>
</reference>
<sequence>MKAKYEIAVSGAAQISHCCKNIIELSKEVGREVARQNCNLVTGATTGVPYYAVLGCKEIGGFSIGFSPAVSEAAHIKTYKLPVSPFDVMIYTGADYTGRNIIMTKSADGVIIICGRMGTLHEFATAFEIQKPIGVLEGSRGTADKIKLIATGPYRGVKRIIYEKNPQRLVEKLVQEIKKGKK</sequence>
<comment type="caution">
    <text evidence="1">The sequence shown here is derived from an EMBL/GenBank/DDBJ whole genome shotgun (WGS) entry which is preliminary data.</text>
</comment>
<proteinExistence type="predicted"/>